<dbReference type="EMBL" id="JAIWYP010000001">
    <property type="protein sequence ID" value="KAH3880911.1"/>
    <property type="molecule type" value="Genomic_DNA"/>
</dbReference>
<dbReference type="PROSITE" id="PS01136">
    <property type="entry name" value="UPF0034"/>
    <property type="match status" value="1"/>
</dbReference>
<comment type="similarity">
    <text evidence="11">Belongs to the Dus family. Dus4 subfamily.</text>
</comment>
<dbReference type="FunFam" id="3.20.20.70:FF:000100">
    <property type="entry name" value="tRNA-dihydrouridine synthase"/>
    <property type="match status" value="1"/>
</dbReference>
<comment type="catalytic activity">
    <reaction evidence="8">
        <text>5,6-dihydrouridine(20a) in tRNA + NAD(+) = uridine(20a) in tRNA + NADH + H(+)</text>
        <dbReference type="Rhea" id="RHEA:53348"/>
        <dbReference type="Rhea" id="RHEA-COMP:13535"/>
        <dbReference type="Rhea" id="RHEA-COMP:13536"/>
        <dbReference type="ChEBI" id="CHEBI:15378"/>
        <dbReference type="ChEBI" id="CHEBI:57540"/>
        <dbReference type="ChEBI" id="CHEBI:57945"/>
        <dbReference type="ChEBI" id="CHEBI:65315"/>
        <dbReference type="ChEBI" id="CHEBI:74443"/>
        <dbReference type="EC" id="1.3.1.90"/>
    </reaction>
    <physiologicalReaction direction="right-to-left" evidence="8">
        <dbReference type="Rhea" id="RHEA:53350"/>
    </physiologicalReaction>
</comment>
<reference evidence="16" key="2">
    <citation type="submission" date="2020-11" db="EMBL/GenBank/DDBJ databases">
        <authorList>
            <person name="McCartney M.A."/>
            <person name="Auch B."/>
            <person name="Kono T."/>
            <person name="Mallez S."/>
            <person name="Becker A."/>
            <person name="Gohl D.M."/>
            <person name="Silverstein K.A.T."/>
            <person name="Koren S."/>
            <person name="Bechman K.B."/>
            <person name="Herman A."/>
            <person name="Abrahante J.E."/>
            <person name="Garbe J."/>
        </authorList>
    </citation>
    <scope>NUCLEOTIDE SEQUENCE</scope>
    <source>
        <strain evidence="16">Duluth1</strain>
        <tissue evidence="16">Whole animal</tissue>
    </source>
</reference>
<dbReference type="Proteomes" id="UP000828390">
    <property type="component" value="Unassembled WGS sequence"/>
</dbReference>
<dbReference type="InterPro" id="IPR018517">
    <property type="entry name" value="tRNA_hU_synthase_CS"/>
</dbReference>
<keyword evidence="5 12" id="KW-0819">tRNA processing</keyword>
<evidence type="ECO:0000256" key="12">
    <source>
        <dbReference type="PIRNR" id="PIRNR006621"/>
    </source>
</evidence>
<proteinExistence type="inferred from homology"/>
<evidence type="ECO:0000259" key="15">
    <source>
        <dbReference type="Pfam" id="PF01207"/>
    </source>
</evidence>
<accession>A0A9D4MR17</accession>
<dbReference type="PANTHER" id="PTHR11082">
    <property type="entry name" value="TRNA-DIHYDROURIDINE SYNTHASE"/>
    <property type="match status" value="1"/>
</dbReference>
<comment type="catalytic activity">
    <reaction evidence="9">
        <text>5,6-dihydrouridine(20b) in tRNA + NAD(+) = uridine(20b) in tRNA + NADH + H(+)</text>
        <dbReference type="Rhea" id="RHEA:53352"/>
        <dbReference type="Rhea" id="RHEA-COMP:13537"/>
        <dbReference type="Rhea" id="RHEA-COMP:13538"/>
        <dbReference type="ChEBI" id="CHEBI:15378"/>
        <dbReference type="ChEBI" id="CHEBI:57540"/>
        <dbReference type="ChEBI" id="CHEBI:57945"/>
        <dbReference type="ChEBI" id="CHEBI:65315"/>
        <dbReference type="ChEBI" id="CHEBI:74443"/>
        <dbReference type="EC" id="1.3.1.90"/>
    </reaction>
    <physiologicalReaction direction="right-to-left" evidence="9">
        <dbReference type="Rhea" id="RHEA:53354"/>
    </physiologicalReaction>
</comment>
<feature type="domain" description="DUS-like FMN-binding" evidence="15">
    <location>
        <begin position="28"/>
        <end position="289"/>
    </location>
</feature>
<evidence type="ECO:0000256" key="6">
    <source>
        <dbReference type="ARBA" id="ARBA00023002"/>
    </source>
</evidence>
<evidence type="ECO:0000256" key="10">
    <source>
        <dbReference type="ARBA" id="ARBA00052996"/>
    </source>
</evidence>
<evidence type="ECO:0000256" key="4">
    <source>
        <dbReference type="ARBA" id="ARBA00022643"/>
    </source>
</evidence>
<dbReference type="CDD" id="cd02801">
    <property type="entry name" value="DUS_like_FMN"/>
    <property type="match status" value="1"/>
</dbReference>
<evidence type="ECO:0000256" key="3">
    <source>
        <dbReference type="ARBA" id="ARBA00022630"/>
    </source>
</evidence>
<organism evidence="16 17">
    <name type="scientific">Dreissena polymorpha</name>
    <name type="common">Zebra mussel</name>
    <name type="synonym">Mytilus polymorpha</name>
    <dbReference type="NCBI Taxonomy" id="45954"/>
    <lineage>
        <taxon>Eukaryota</taxon>
        <taxon>Metazoa</taxon>
        <taxon>Spiralia</taxon>
        <taxon>Lophotrochozoa</taxon>
        <taxon>Mollusca</taxon>
        <taxon>Bivalvia</taxon>
        <taxon>Autobranchia</taxon>
        <taxon>Heteroconchia</taxon>
        <taxon>Euheterodonta</taxon>
        <taxon>Imparidentia</taxon>
        <taxon>Neoheterodontei</taxon>
        <taxon>Myida</taxon>
        <taxon>Dreissenoidea</taxon>
        <taxon>Dreissenidae</taxon>
        <taxon>Dreissena</taxon>
    </lineage>
</organism>
<dbReference type="GO" id="GO:0050660">
    <property type="term" value="F:flavin adenine dinucleotide binding"/>
    <property type="evidence" value="ECO:0007669"/>
    <property type="project" value="InterPro"/>
</dbReference>
<feature type="binding site" evidence="14">
    <location>
        <begin position="237"/>
        <end position="238"/>
    </location>
    <ligand>
        <name>FMN</name>
        <dbReference type="ChEBI" id="CHEBI:58210"/>
    </ligand>
</feature>
<comment type="function">
    <text evidence="2 12">Catalyzes the synthesis of dihydrouridine, a modified base found in the D-loop of most tRNAs.</text>
</comment>
<evidence type="ECO:0000313" key="17">
    <source>
        <dbReference type="Proteomes" id="UP000828390"/>
    </source>
</evidence>
<evidence type="ECO:0000256" key="1">
    <source>
        <dbReference type="ARBA" id="ARBA00001917"/>
    </source>
</evidence>
<keyword evidence="6 12" id="KW-0560">Oxidoreductase</keyword>
<evidence type="ECO:0000256" key="2">
    <source>
        <dbReference type="ARBA" id="ARBA00002468"/>
    </source>
</evidence>
<comment type="catalytic activity">
    <reaction evidence="10">
        <text>5,6-dihydrouridine(20a) in tRNA + NADP(+) = uridine(20a) in tRNA + NADPH + H(+)</text>
        <dbReference type="Rhea" id="RHEA:53344"/>
        <dbReference type="Rhea" id="RHEA-COMP:13535"/>
        <dbReference type="Rhea" id="RHEA-COMP:13536"/>
        <dbReference type="ChEBI" id="CHEBI:15378"/>
        <dbReference type="ChEBI" id="CHEBI:57783"/>
        <dbReference type="ChEBI" id="CHEBI:58349"/>
        <dbReference type="ChEBI" id="CHEBI:65315"/>
        <dbReference type="ChEBI" id="CHEBI:74443"/>
        <dbReference type="EC" id="1.3.1.90"/>
    </reaction>
    <physiologicalReaction direction="right-to-left" evidence="10">
        <dbReference type="Rhea" id="RHEA:53346"/>
    </physiologicalReaction>
</comment>
<dbReference type="OrthoDB" id="9977870at2759"/>
<comment type="caution">
    <text evidence="16">The sequence shown here is derived from an EMBL/GenBank/DDBJ whole genome shotgun (WGS) entry which is preliminary data.</text>
</comment>
<evidence type="ECO:0000256" key="8">
    <source>
        <dbReference type="ARBA" id="ARBA00051779"/>
    </source>
</evidence>
<dbReference type="SUPFAM" id="SSF51395">
    <property type="entry name" value="FMN-linked oxidoreductases"/>
    <property type="match status" value="1"/>
</dbReference>
<evidence type="ECO:0000256" key="9">
    <source>
        <dbReference type="ARBA" id="ARBA00051932"/>
    </source>
</evidence>
<dbReference type="InterPro" id="IPR001269">
    <property type="entry name" value="DUS_fam"/>
</dbReference>
<comment type="similarity">
    <text evidence="12">Belongs to the dus family.</text>
</comment>
<dbReference type="PANTHER" id="PTHR11082:SF31">
    <property type="entry name" value="TRNA-DIHYDROURIDINE(20A_20B) SYNTHASE [NAD(P)+]-LIKE"/>
    <property type="match status" value="1"/>
</dbReference>
<dbReference type="InterPro" id="IPR035587">
    <property type="entry name" value="DUS-like_FMN-bd"/>
</dbReference>
<keyword evidence="4 12" id="KW-0288">FMN</keyword>
<evidence type="ECO:0000256" key="14">
    <source>
        <dbReference type="PIRSR" id="PIRSR006621-2"/>
    </source>
</evidence>
<evidence type="ECO:0000256" key="11">
    <source>
        <dbReference type="ARBA" id="ARBA00060741"/>
    </source>
</evidence>
<feature type="active site" description="Proton donor" evidence="13">
    <location>
        <position position="113"/>
    </location>
</feature>
<evidence type="ECO:0000256" key="5">
    <source>
        <dbReference type="ARBA" id="ARBA00022694"/>
    </source>
</evidence>
<dbReference type="InterPro" id="IPR013785">
    <property type="entry name" value="Aldolase_TIM"/>
</dbReference>
<dbReference type="Gene3D" id="3.20.20.70">
    <property type="entry name" value="Aldolase class I"/>
    <property type="match status" value="1"/>
</dbReference>
<evidence type="ECO:0000313" key="16">
    <source>
        <dbReference type="EMBL" id="KAH3880911.1"/>
    </source>
</evidence>
<keyword evidence="17" id="KW-1185">Reference proteome</keyword>
<feature type="binding site" evidence="14">
    <location>
        <position position="183"/>
    </location>
    <ligand>
        <name>FMN</name>
        <dbReference type="ChEBI" id="CHEBI:58210"/>
    </ligand>
</feature>
<dbReference type="PIRSF" id="PIRSF006621">
    <property type="entry name" value="Dus"/>
    <property type="match status" value="1"/>
</dbReference>
<protein>
    <recommendedName>
        <fullName evidence="12">tRNA-dihydrouridine synthase</fullName>
        <ecNumber evidence="12">1.3.1.-</ecNumber>
    </recommendedName>
</protein>
<feature type="binding site" evidence="14">
    <location>
        <begin position="30"/>
        <end position="32"/>
    </location>
    <ligand>
        <name>FMN</name>
        <dbReference type="ChEBI" id="CHEBI:58210"/>
    </ligand>
</feature>
<name>A0A9D4MR17_DREPO</name>
<keyword evidence="3 12" id="KW-0285">Flavoprotein</keyword>
<comment type="cofactor">
    <cofactor evidence="1 12 14">
        <name>FMN</name>
        <dbReference type="ChEBI" id="CHEBI:58210"/>
    </cofactor>
</comment>
<dbReference type="EC" id="1.3.1.-" evidence="12"/>
<dbReference type="Pfam" id="PF01207">
    <property type="entry name" value="Dus"/>
    <property type="match status" value="1"/>
</dbReference>
<comment type="catalytic activity">
    <reaction evidence="7">
        <text>5,6-dihydrouridine(20b) in tRNA + NADP(+) = uridine(20b) in tRNA + NADPH + H(+)</text>
        <dbReference type="Rhea" id="RHEA:53356"/>
        <dbReference type="Rhea" id="RHEA-COMP:13537"/>
        <dbReference type="Rhea" id="RHEA-COMP:13538"/>
        <dbReference type="ChEBI" id="CHEBI:15378"/>
        <dbReference type="ChEBI" id="CHEBI:57783"/>
        <dbReference type="ChEBI" id="CHEBI:58349"/>
        <dbReference type="ChEBI" id="CHEBI:65315"/>
        <dbReference type="ChEBI" id="CHEBI:74443"/>
        <dbReference type="EC" id="1.3.1.90"/>
    </reaction>
    <physiologicalReaction direction="right-to-left" evidence="7">
        <dbReference type="Rhea" id="RHEA:53358"/>
    </physiologicalReaction>
</comment>
<keyword evidence="14" id="KW-0547">Nucleotide-binding</keyword>
<sequence>MASNEDTDIFNWKRPLELFSEKEVVKVCAPMVRYSKLPFRMLVRQYGCDLAFTPMIIANSFVASLKARDSEFTTCREDRPLIVQFAAHNDVDFGNAAGIVSPYADGVDLNCGCPQRWAMADGYGACLIKKPALVRDMVLQARNRVDRLDFTVSIKIRIHDDIRETVEYCRTMEAAGVSWIAVHGRTKEQRNQPVNLEAVKLIRENLSIPVVANGDIKSMEDVNSVSTFTGVQGVMSARGMLQNPAMFTGLENTPLQCMEDWVAIALQYGTPFSIFHHHLMYMCERIMSKAERRIFNSLPSTAAVLDYLRENYTGQLDHG</sequence>
<feature type="binding site" evidence="14">
    <location>
        <position position="84"/>
    </location>
    <ligand>
        <name>FMN</name>
        <dbReference type="ChEBI" id="CHEBI:58210"/>
    </ligand>
</feature>
<evidence type="ECO:0000256" key="7">
    <source>
        <dbReference type="ARBA" id="ARBA00050434"/>
    </source>
</evidence>
<gene>
    <name evidence="16" type="ORF">DPMN_004833</name>
</gene>
<evidence type="ECO:0000256" key="13">
    <source>
        <dbReference type="PIRSR" id="PIRSR006621-1"/>
    </source>
</evidence>
<dbReference type="GO" id="GO:0102266">
    <property type="term" value="F:tRNA-dihydrouridine20a synthase activity"/>
    <property type="evidence" value="ECO:0007669"/>
    <property type="project" value="UniProtKB-EC"/>
</dbReference>
<reference evidence="16" key="1">
    <citation type="journal article" date="2019" name="bioRxiv">
        <title>The Genome of the Zebra Mussel, Dreissena polymorpha: A Resource for Invasive Species Research.</title>
        <authorList>
            <person name="McCartney M.A."/>
            <person name="Auch B."/>
            <person name="Kono T."/>
            <person name="Mallez S."/>
            <person name="Zhang Y."/>
            <person name="Obille A."/>
            <person name="Becker A."/>
            <person name="Abrahante J.E."/>
            <person name="Garbe J."/>
            <person name="Badalamenti J.P."/>
            <person name="Herman A."/>
            <person name="Mangelson H."/>
            <person name="Liachko I."/>
            <person name="Sullivan S."/>
            <person name="Sone E.D."/>
            <person name="Koren S."/>
            <person name="Silverstein K.A.T."/>
            <person name="Beckman K.B."/>
            <person name="Gohl D.M."/>
        </authorList>
    </citation>
    <scope>NUCLEOTIDE SEQUENCE</scope>
    <source>
        <strain evidence="16">Duluth1</strain>
        <tissue evidence="16">Whole animal</tissue>
    </source>
</reference>
<dbReference type="AlphaFoldDB" id="A0A9D4MR17"/>